<dbReference type="AlphaFoldDB" id="A0A1U7M3X1"/>
<evidence type="ECO:0000313" key="1">
    <source>
        <dbReference type="EMBL" id="OLS02014.1"/>
    </source>
</evidence>
<dbReference type="OrthoDB" id="2049418at2"/>
<gene>
    <name evidence="1" type="ORF">TICRE_20180</name>
</gene>
<name>A0A1U7M3X1_TISCR</name>
<dbReference type="RefSeq" id="WP_075727662.1">
    <property type="nucleotide sequence ID" value="NZ_LTDM01000049.1"/>
</dbReference>
<sequence length="71" mass="7995">MEIEKAIELLQALHVKSTKMQNGRLAGGYVDKENETNKAIDRAVGVLKLIEKWGLADLSLDELDRWPYVIG</sequence>
<evidence type="ECO:0000313" key="2">
    <source>
        <dbReference type="Proteomes" id="UP000186112"/>
    </source>
</evidence>
<reference evidence="1 2" key="1">
    <citation type="submission" date="2016-02" db="EMBL/GenBank/DDBJ databases">
        <title>Genome sequence of Tissierella creatinophila DSM 6911.</title>
        <authorList>
            <person name="Poehlein A."/>
            <person name="Daniel R."/>
        </authorList>
    </citation>
    <scope>NUCLEOTIDE SEQUENCE [LARGE SCALE GENOMIC DNA]</scope>
    <source>
        <strain evidence="1 2">DSM 6911</strain>
    </source>
</reference>
<accession>A0A1U7M3X1</accession>
<keyword evidence="2" id="KW-1185">Reference proteome</keyword>
<dbReference type="EMBL" id="LTDM01000049">
    <property type="protein sequence ID" value="OLS02014.1"/>
    <property type="molecule type" value="Genomic_DNA"/>
</dbReference>
<protein>
    <submittedName>
        <fullName evidence="1">Uncharacterized protein</fullName>
    </submittedName>
</protein>
<organism evidence="1 2">
    <name type="scientific">Tissierella creatinophila DSM 6911</name>
    <dbReference type="NCBI Taxonomy" id="1123403"/>
    <lineage>
        <taxon>Bacteria</taxon>
        <taxon>Bacillati</taxon>
        <taxon>Bacillota</taxon>
        <taxon>Tissierellia</taxon>
        <taxon>Tissierellales</taxon>
        <taxon>Tissierellaceae</taxon>
        <taxon>Tissierella</taxon>
    </lineage>
</organism>
<proteinExistence type="predicted"/>
<comment type="caution">
    <text evidence="1">The sequence shown here is derived from an EMBL/GenBank/DDBJ whole genome shotgun (WGS) entry which is preliminary data.</text>
</comment>
<dbReference type="Proteomes" id="UP000186112">
    <property type="component" value="Unassembled WGS sequence"/>
</dbReference>